<dbReference type="Pfam" id="PF02597">
    <property type="entry name" value="ThiS"/>
    <property type="match status" value="1"/>
</dbReference>
<dbReference type="InterPro" id="IPR012675">
    <property type="entry name" value="Beta-grasp_dom_sf"/>
</dbReference>
<dbReference type="eggNOG" id="COG2104">
    <property type="taxonomic scope" value="Bacteria"/>
</dbReference>
<reference evidence="1 3" key="1">
    <citation type="submission" date="2013-12" db="EMBL/GenBank/DDBJ databases">
        <authorList>
            <consortium name="DOE Joint Genome Institute"/>
            <person name="Eisen J."/>
            <person name="Huntemann M."/>
            <person name="Han J."/>
            <person name="Chen A."/>
            <person name="Kyrpides N."/>
            <person name="Mavromatis K."/>
            <person name="Markowitz V."/>
            <person name="Palaniappan K."/>
            <person name="Ivanova N."/>
            <person name="Schaumberg A."/>
            <person name="Pati A."/>
            <person name="Liolios K."/>
            <person name="Nordberg H.P."/>
            <person name="Cantor M.N."/>
            <person name="Hua S.X."/>
            <person name="Woyke T."/>
        </authorList>
    </citation>
    <scope>NUCLEOTIDE SEQUENCE [LARGE SCALE GENOMIC DNA]</scope>
    <source>
        <strain evidence="1 3">DSM 23557</strain>
    </source>
</reference>
<reference evidence="2" key="2">
    <citation type="journal article" date="2020" name="mSystems">
        <title>Genome- and Community-Level Interaction Insights into Carbon Utilization and Element Cycling Functions of Hydrothermarchaeota in Hydrothermal Sediment.</title>
        <authorList>
            <person name="Zhou Z."/>
            <person name="Liu Y."/>
            <person name="Xu W."/>
            <person name="Pan J."/>
            <person name="Luo Z.H."/>
            <person name="Li M."/>
        </authorList>
    </citation>
    <scope>NUCLEOTIDE SEQUENCE [LARGE SCALE GENOMIC DNA]</scope>
    <source>
        <strain evidence="2">SpSt-114</strain>
    </source>
</reference>
<evidence type="ECO:0000313" key="2">
    <source>
        <dbReference type="EMBL" id="HHO74727.1"/>
    </source>
</evidence>
<dbReference type="SUPFAM" id="SSF54285">
    <property type="entry name" value="MoaD/ThiS"/>
    <property type="match status" value="1"/>
</dbReference>
<protein>
    <submittedName>
        <fullName evidence="2">MoaD/ThiS family protein</fullName>
    </submittedName>
    <submittedName>
        <fullName evidence="1">Thiamine biosynthesis sulfur transfer protein</fullName>
    </submittedName>
</protein>
<dbReference type="OrthoDB" id="15278at2"/>
<organism evidence="3">
    <name type="scientific">Thermocrinis ruber</name>
    <dbReference type="NCBI Taxonomy" id="75906"/>
    <lineage>
        <taxon>Bacteria</taxon>
        <taxon>Pseudomonadati</taxon>
        <taxon>Aquificota</taxon>
        <taxon>Aquificia</taxon>
        <taxon>Aquificales</taxon>
        <taxon>Aquificaceae</taxon>
        <taxon>Thermocrinis</taxon>
    </lineage>
</organism>
<dbReference type="Proteomes" id="UP000018914">
    <property type="component" value="Chromosome"/>
</dbReference>
<dbReference type="KEGG" id="trd:THERU_05830"/>
<sequence length="67" mass="7666">MKLRVQYRGKELELEFEGDKVKAKDLLKAMNLSREYAFVVVNGEVVEEDFYIKEGDQVRVINAISGG</sequence>
<evidence type="ECO:0000313" key="3">
    <source>
        <dbReference type="Proteomes" id="UP000018914"/>
    </source>
</evidence>
<proteinExistence type="predicted"/>
<gene>
    <name evidence="2" type="ORF">ENN04_08905</name>
    <name evidence="1" type="ORF">THERU_05830</name>
</gene>
<dbReference type="STRING" id="75906.THERU_05830"/>
<keyword evidence="3" id="KW-1185">Reference proteome</keyword>
<dbReference type="InterPro" id="IPR016155">
    <property type="entry name" value="Mopterin_synth/thiamin_S_b"/>
</dbReference>
<dbReference type="AlphaFoldDB" id="W0DG92"/>
<dbReference type="InterPro" id="IPR003749">
    <property type="entry name" value="ThiS/MoaD-like"/>
</dbReference>
<dbReference type="Gene3D" id="3.10.20.30">
    <property type="match status" value="1"/>
</dbReference>
<evidence type="ECO:0000313" key="1">
    <source>
        <dbReference type="EMBL" id="AHE96257.1"/>
    </source>
</evidence>
<dbReference type="EMBL" id="DSAC01000110">
    <property type="protein sequence ID" value="HHO74727.1"/>
    <property type="molecule type" value="Genomic_DNA"/>
</dbReference>
<dbReference type="RefSeq" id="WP_025306312.1">
    <property type="nucleotide sequence ID" value="NZ_CP007028.1"/>
</dbReference>
<accession>W0DG92</accession>
<name>W0DG92_9AQUI</name>
<dbReference type="HOGENOM" id="CLU_114601_9_1_0"/>
<dbReference type="EMBL" id="CP007028">
    <property type="protein sequence ID" value="AHE96257.1"/>
    <property type="molecule type" value="Genomic_DNA"/>
</dbReference>